<organism evidence="1 2">
    <name type="scientific">Plasmopara halstedii</name>
    <name type="common">Downy mildew of sunflower</name>
    <dbReference type="NCBI Taxonomy" id="4781"/>
    <lineage>
        <taxon>Eukaryota</taxon>
        <taxon>Sar</taxon>
        <taxon>Stramenopiles</taxon>
        <taxon>Oomycota</taxon>
        <taxon>Peronosporomycetes</taxon>
        <taxon>Peronosporales</taxon>
        <taxon>Peronosporaceae</taxon>
        <taxon>Plasmopara</taxon>
    </lineage>
</organism>
<proteinExistence type="predicted"/>
<protein>
    <submittedName>
        <fullName evidence="1">Uncharacterized protein</fullName>
    </submittedName>
</protein>
<accession>A0A0P1ACF4</accession>
<keyword evidence="2" id="KW-1185">Reference proteome</keyword>
<evidence type="ECO:0000313" key="1">
    <source>
        <dbReference type="EMBL" id="CEG38223.1"/>
    </source>
</evidence>
<dbReference type="AlphaFoldDB" id="A0A0P1ACF4"/>
<dbReference type="Proteomes" id="UP000054928">
    <property type="component" value="Unassembled WGS sequence"/>
</dbReference>
<reference evidence="2" key="1">
    <citation type="submission" date="2014-09" db="EMBL/GenBank/DDBJ databases">
        <authorList>
            <person name="Sharma Rahul"/>
            <person name="Thines Marco"/>
        </authorList>
    </citation>
    <scope>NUCLEOTIDE SEQUENCE [LARGE SCALE GENOMIC DNA]</scope>
</reference>
<sequence>MIEGRLQIKAEFMELKYGSRCNLRMAIGTKNAVSNYDDEAIRTEIFQFIRLSLRAASRVKAAISTLLKRIYITDQASMSAATLFVTQSLFFWLDLEGNSTD</sequence>
<dbReference type="RefSeq" id="XP_024574592.1">
    <property type="nucleotide sequence ID" value="XM_024723635.1"/>
</dbReference>
<dbReference type="GeneID" id="36403365"/>
<name>A0A0P1ACF4_PLAHL</name>
<dbReference type="EMBL" id="CCYD01000321">
    <property type="protein sequence ID" value="CEG38223.1"/>
    <property type="molecule type" value="Genomic_DNA"/>
</dbReference>
<evidence type="ECO:0000313" key="2">
    <source>
        <dbReference type="Proteomes" id="UP000054928"/>
    </source>
</evidence>